<dbReference type="InterPro" id="IPR004307">
    <property type="entry name" value="TspO_MBR"/>
</dbReference>
<reference evidence="7 8" key="1">
    <citation type="journal article" date="2016" name="Nat. Commun.">
        <title>Thousands of microbial genomes shed light on interconnected biogeochemical processes in an aquifer system.</title>
        <authorList>
            <person name="Anantharaman K."/>
            <person name="Brown C.T."/>
            <person name="Hug L.A."/>
            <person name="Sharon I."/>
            <person name="Castelle C.J."/>
            <person name="Probst A.J."/>
            <person name="Thomas B.C."/>
            <person name="Singh A."/>
            <person name="Wilkins M.J."/>
            <person name="Karaoz U."/>
            <person name="Brodie E.L."/>
            <person name="Williams K.H."/>
            <person name="Hubbard S.S."/>
            <person name="Banfield J.F."/>
        </authorList>
    </citation>
    <scope>NUCLEOTIDE SEQUENCE [LARGE SCALE GENOMIC DNA]</scope>
</reference>
<evidence type="ECO:0000313" key="8">
    <source>
        <dbReference type="Proteomes" id="UP000176778"/>
    </source>
</evidence>
<feature type="non-terminal residue" evidence="7">
    <location>
        <position position="159"/>
    </location>
</feature>
<keyword evidence="4 6" id="KW-1133">Transmembrane helix</keyword>
<sequence length="159" mass="18464">MIKIDLEKLSISMLAPFGAGIIGAAATARRLPVWYDSLNKPFFNPPNNIFGIVWPILYLIMGVSLYLVWLKGWDKREVRTAVTLFFVHLMVNSLWSLVFFGLRNPLLGLFTILALLILIVVLMMKFYKIEKVASWLLMPYLLWVIFASFLNFSIWYLNR</sequence>
<dbReference type="Gene3D" id="1.20.1260.100">
    <property type="entry name" value="TspO/MBR protein"/>
    <property type="match status" value="1"/>
</dbReference>
<dbReference type="Proteomes" id="UP000176778">
    <property type="component" value="Unassembled WGS sequence"/>
</dbReference>
<dbReference type="GO" id="GO:0005118">
    <property type="term" value="F:sevenless binding"/>
    <property type="evidence" value="ECO:0007669"/>
    <property type="project" value="InterPro"/>
</dbReference>
<evidence type="ECO:0000256" key="4">
    <source>
        <dbReference type="ARBA" id="ARBA00022989"/>
    </source>
</evidence>
<accession>A0A1F7X2Y5</accession>
<dbReference type="GO" id="GO:0033013">
    <property type="term" value="P:tetrapyrrole metabolic process"/>
    <property type="evidence" value="ECO:0007669"/>
    <property type="project" value="UniProtKB-ARBA"/>
</dbReference>
<dbReference type="PANTHER" id="PTHR10057">
    <property type="entry name" value="PERIPHERAL-TYPE BENZODIAZEPINE RECEPTOR"/>
    <property type="match status" value="1"/>
</dbReference>
<comment type="similarity">
    <text evidence="2">Belongs to the TspO/BZRP family.</text>
</comment>
<dbReference type="Pfam" id="PF03073">
    <property type="entry name" value="TspO_MBR"/>
    <property type="match status" value="1"/>
</dbReference>
<evidence type="ECO:0000256" key="1">
    <source>
        <dbReference type="ARBA" id="ARBA00004141"/>
    </source>
</evidence>
<dbReference type="PANTHER" id="PTHR10057:SF0">
    <property type="entry name" value="TRANSLOCATOR PROTEIN"/>
    <property type="match status" value="1"/>
</dbReference>
<dbReference type="AlphaFoldDB" id="A0A1F7X2Y5"/>
<dbReference type="EMBL" id="MGFR01000005">
    <property type="protein sequence ID" value="OGM09341.1"/>
    <property type="molecule type" value="Genomic_DNA"/>
</dbReference>
<protein>
    <recommendedName>
        <fullName evidence="9">TspO protein</fullName>
    </recommendedName>
</protein>
<dbReference type="PIRSF" id="PIRSF005859">
    <property type="entry name" value="PBR"/>
    <property type="match status" value="1"/>
</dbReference>
<feature type="transmembrane region" description="Helical" evidence="6">
    <location>
        <begin position="81"/>
        <end position="100"/>
    </location>
</feature>
<comment type="subcellular location">
    <subcellularLocation>
        <location evidence="1">Membrane</location>
        <topology evidence="1">Multi-pass membrane protein</topology>
    </subcellularLocation>
</comment>
<feature type="transmembrane region" description="Helical" evidence="6">
    <location>
        <begin position="136"/>
        <end position="157"/>
    </location>
</feature>
<evidence type="ECO:0008006" key="9">
    <source>
        <dbReference type="Google" id="ProtNLM"/>
    </source>
</evidence>
<evidence type="ECO:0000256" key="6">
    <source>
        <dbReference type="SAM" id="Phobius"/>
    </source>
</evidence>
<evidence type="ECO:0000256" key="2">
    <source>
        <dbReference type="ARBA" id="ARBA00007524"/>
    </source>
</evidence>
<feature type="transmembrane region" description="Helical" evidence="6">
    <location>
        <begin position="48"/>
        <end position="69"/>
    </location>
</feature>
<evidence type="ECO:0000256" key="3">
    <source>
        <dbReference type="ARBA" id="ARBA00022692"/>
    </source>
</evidence>
<dbReference type="PRINTS" id="PR01223">
    <property type="entry name" value="BRIDEOF7LESS"/>
</dbReference>
<evidence type="ECO:0000256" key="5">
    <source>
        <dbReference type="ARBA" id="ARBA00023136"/>
    </source>
</evidence>
<keyword evidence="5 6" id="KW-0472">Membrane</keyword>
<name>A0A1F7X2Y5_9BACT</name>
<dbReference type="InterPro" id="IPR002956">
    <property type="entry name" value="Bride_of_7less"/>
</dbReference>
<organism evidence="7 8">
    <name type="scientific">Candidatus Woesebacteria bacterium RBG_13_46_13</name>
    <dbReference type="NCBI Taxonomy" id="1802479"/>
    <lineage>
        <taxon>Bacteria</taxon>
        <taxon>Candidatus Woeseibacteriota</taxon>
    </lineage>
</organism>
<dbReference type="GO" id="GO:0016020">
    <property type="term" value="C:membrane"/>
    <property type="evidence" value="ECO:0007669"/>
    <property type="project" value="UniProtKB-SubCell"/>
</dbReference>
<dbReference type="FunFam" id="1.20.1260.100:FF:000001">
    <property type="entry name" value="translocator protein 2"/>
    <property type="match status" value="1"/>
</dbReference>
<dbReference type="STRING" id="1802479.A2Y68_00005"/>
<feature type="transmembrane region" description="Helical" evidence="6">
    <location>
        <begin position="106"/>
        <end position="124"/>
    </location>
</feature>
<proteinExistence type="inferred from homology"/>
<dbReference type="InterPro" id="IPR038330">
    <property type="entry name" value="TspO/MBR-related_sf"/>
</dbReference>
<keyword evidence="3 6" id="KW-0812">Transmembrane</keyword>
<comment type="caution">
    <text evidence="7">The sequence shown here is derived from an EMBL/GenBank/DDBJ whole genome shotgun (WGS) entry which is preliminary data.</text>
</comment>
<feature type="transmembrane region" description="Helical" evidence="6">
    <location>
        <begin position="9"/>
        <end position="28"/>
    </location>
</feature>
<gene>
    <name evidence="7" type="ORF">A2Y68_00005</name>
</gene>
<dbReference type="CDD" id="cd15904">
    <property type="entry name" value="TSPO_MBR"/>
    <property type="match status" value="1"/>
</dbReference>
<evidence type="ECO:0000313" key="7">
    <source>
        <dbReference type="EMBL" id="OGM09341.1"/>
    </source>
</evidence>